<comment type="caution">
    <text evidence="2">The sequence shown here is derived from an EMBL/GenBank/DDBJ whole genome shotgun (WGS) entry which is preliminary data.</text>
</comment>
<gene>
    <name evidence="2" type="ORF">V0U35_11905</name>
</gene>
<name>A0ABU7M0R2_9PROT</name>
<sequence>MRLPIAALACLVAAPAVAQDDTSPLDPLYACRAIEDSTQRLACLDRTVDELRAEEEAGGFIAVRRDVIEAADEASYGLSIPNFNLPRLPRMRMPSLSGSESSDMASAAMEETSDEGHTVLRNEQGQIERISGLAVASLSEGRRGRVTVRLENGQVWNQIDDQHVRLASARNRDDNTVEIRNAALGSHMMRLNGTGRWFRVSRSR</sequence>
<feature type="signal peptide" evidence="1">
    <location>
        <begin position="1"/>
        <end position="18"/>
    </location>
</feature>
<feature type="chain" id="PRO_5047181204" evidence="1">
    <location>
        <begin position="19"/>
        <end position="204"/>
    </location>
</feature>
<keyword evidence="1" id="KW-0732">Signal</keyword>
<dbReference type="EMBL" id="JAZDRO010000005">
    <property type="protein sequence ID" value="MEE2567381.1"/>
    <property type="molecule type" value="Genomic_DNA"/>
</dbReference>
<evidence type="ECO:0000313" key="2">
    <source>
        <dbReference type="EMBL" id="MEE2567381.1"/>
    </source>
</evidence>
<evidence type="ECO:0000256" key="1">
    <source>
        <dbReference type="SAM" id="SignalP"/>
    </source>
</evidence>
<protein>
    <submittedName>
        <fullName evidence="2">Uncharacterized protein</fullName>
    </submittedName>
</protein>
<dbReference type="RefSeq" id="WP_330196942.1">
    <property type="nucleotide sequence ID" value="NZ_JAZDRO010000005.1"/>
</dbReference>
<accession>A0ABU7M0R2</accession>
<organism evidence="2 3">
    <name type="scientific">Hyphobacterium marinum</name>
    <dbReference type="NCBI Taxonomy" id="3116574"/>
    <lineage>
        <taxon>Bacteria</taxon>
        <taxon>Pseudomonadati</taxon>
        <taxon>Pseudomonadota</taxon>
        <taxon>Alphaproteobacteria</taxon>
        <taxon>Maricaulales</taxon>
        <taxon>Maricaulaceae</taxon>
        <taxon>Hyphobacterium</taxon>
    </lineage>
</organism>
<evidence type="ECO:0000313" key="3">
    <source>
        <dbReference type="Proteomes" id="UP001310692"/>
    </source>
</evidence>
<reference evidence="2 3" key="1">
    <citation type="submission" date="2024-01" db="EMBL/GenBank/DDBJ databases">
        <title>Hyphobacterium bacterium isolated from marine sediment.</title>
        <authorList>
            <person name="Zhao S."/>
        </authorList>
    </citation>
    <scope>NUCLEOTIDE SEQUENCE [LARGE SCALE GENOMIC DNA]</scope>
    <source>
        <strain evidence="2 3">Y60-23</strain>
    </source>
</reference>
<keyword evidence="3" id="KW-1185">Reference proteome</keyword>
<dbReference type="Proteomes" id="UP001310692">
    <property type="component" value="Unassembled WGS sequence"/>
</dbReference>
<proteinExistence type="predicted"/>